<dbReference type="PROSITE" id="PS50835">
    <property type="entry name" value="IG_LIKE"/>
    <property type="match status" value="1"/>
</dbReference>
<dbReference type="VEuPathDB" id="VectorBase:BGLB016855"/>
<name>A0A2C9KA05_BIOGL</name>
<dbReference type="AlphaFoldDB" id="A0A2C9KA05"/>
<protein>
    <recommendedName>
        <fullName evidence="2">Ig-like domain-containing protein</fullName>
    </recommendedName>
</protein>
<dbReference type="EnsemblMetazoa" id="BGLB016855-RC">
    <property type="protein sequence ID" value="BGLB016855-PC"/>
    <property type="gene ID" value="BGLB016855"/>
</dbReference>
<dbReference type="SUPFAM" id="SSF48726">
    <property type="entry name" value="Immunoglobulin"/>
    <property type="match status" value="1"/>
</dbReference>
<feature type="signal peptide" evidence="1">
    <location>
        <begin position="1"/>
        <end position="24"/>
    </location>
</feature>
<dbReference type="EnsemblMetazoa" id="BGLB016855-RA">
    <property type="protein sequence ID" value="BGLB016855-PA"/>
    <property type="gene ID" value="BGLB016855"/>
</dbReference>
<dbReference type="InterPro" id="IPR007110">
    <property type="entry name" value="Ig-like_dom"/>
</dbReference>
<gene>
    <name evidence="3" type="primary">106072108</name>
</gene>
<evidence type="ECO:0000256" key="1">
    <source>
        <dbReference type="SAM" id="SignalP"/>
    </source>
</evidence>
<sequence>MNQNTFSKLVLFIAFELLKKFSVSENKITCSAVEEGSTATLLMTWRARSLSSQVMISLNNQTACSCYVLLMACDIYDNQTEATIAHLNGLKYNITVSSSKIFFGHGFWTVNYIGEDHKQGETEFVCSFLYFVKARDVLCKSSSEDDIYIVCATKIIYPKGKCIFKINHNSSLVSTVPSTIETHKMKHSHHRVNFASTCTLVVPILLESVGTYTVDATMYPNISGNISDSKFGSDVTLIIVFDRPSIRLESCPKTVRNGDTVHCLCVMRGVGSSTALYSWYNRSSNVLLSNKSMLTFTMNEFSTEFTCKVQSLKLLMPMNETYFVVPDSSIWIILQSRHY</sequence>
<feature type="chain" id="PRO_5014284939" description="Ig-like domain-containing protein" evidence="1">
    <location>
        <begin position="25"/>
        <end position="339"/>
    </location>
</feature>
<evidence type="ECO:0000259" key="2">
    <source>
        <dbReference type="PROSITE" id="PS50835"/>
    </source>
</evidence>
<evidence type="ECO:0000313" key="3">
    <source>
        <dbReference type="EnsemblMetazoa" id="BGLB016855-PC"/>
    </source>
</evidence>
<dbReference type="Proteomes" id="UP000076420">
    <property type="component" value="Unassembled WGS sequence"/>
</dbReference>
<dbReference type="VEuPathDB" id="VectorBase:BGLAX_043888"/>
<organism evidence="3 4">
    <name type="scientific">Biomphalaria glabrata</name>
    <name type="common">Bloodfluke planorb</name>
    <name type="synonym">Freshwater snail</name>
    <dbReference type="NCBI Taxonomy" id="6526"/>
    <lineage>
        <taxon>Eukaryota</taxon>
        <taxon>Metazoa</taxon>
        <taxon>Spiralia</taxon>
        <taxon>Lophotrochozoa</taxon>
        <taxon>Mollusca</taxon>
        <taxon>Gastropoda</taxon>
        <taxon>Heterobranchia</taxon>
        <taxon>Euthyneura</taxon>
        <taxon>Panpulmonata</taxon>
        <taxon>Hygrophila</taxon>
        <taxon>Lymnaeoidea</taxon>
        <taxon>Planorbidae</taxon>
        <taxon>Biomphalaria</taxon>
    </lineage>
</organism>
<feature type="domain" description="Ig-like" evidence="2">
    <location>
        <begin position="244"/>
        <end position="311"/>
    </location>
</feature>
<dbReference type="KEGG" id="bgt:106072108"/>
<reference evidence="3" key="1">
    <citation type="submission" date="2020-05" db="UniProtKB">
        <authorList>
            <consortium name="EnsemblMetazoa"/>
        </authorList>
    </citation>
    <scope>IDENTIFICATION</scope>
    <source>
        <strain evidence="3">BB02</strain>
    </source>
</reference>
<evidence type="ECO:0000313" key="4">
    <source>
        <dbReference type="Proteomes" id="UP000076420"/>
    </source>
</evidence>
<keyword evidence="1" id="KW-0732">Signal</keyword>
<accession>A0A2C9KA05</accession>
<dbReference type="InterPro" id="IPR036179">
    <property type="entry name" value="Ig-like_dom_sf"/>
</dbReference>
<proteinExistence type="predicted"/>